<dbReference type="RefSeq" id="WP_055161858.1">
    <property type="nucleotide sequence ID" value="NZ_CZAU01000039.1"/>
</dbReference>
<evidence type="ECO:0000313" key="2">
    <source>
        <dbReference type="Proteomes" id="UP000095564"/>
    </source>
</evidence>
<dbReference type="InterPro" id="IPR029063">
    <property type="entry name" value="SAM-dependent_MTases_sf"/>
</dbReference>
<gene>
    <name evidence="1" type="ORF">ERS852520_02980</name>
</gene>
<dbReference type="OrthoDB" id="399884at2"/>
<evidence type="ECO:0000313" key="1">
    <source>
        <dbReference type="EMBL" id="CUQ07456.1"/>
    </source>
</evidence>
<organism evidence="1 2">
    <name type="scientific">Anaerostipes hadrus</name>
    <dbReference type="NCBI Taxonomy" id="649756"/>
    <lineage>
        <taxon>Bacteria</taxon>
        <taxon>Bacillati</taxon>
        <taxon>Bacillota</taxon>
        <taxon>Clostridia</taxon>
        <taxon>Lachnospirales</taxon>
        <taxon>Lachnospiraceae</taxon>
        <taxon>Anaerostipes</taxon>
    </lineage>
</organism>
<name>A0A174TED3_ANAHA</name>
<dbReference type="EMBL" id="CZAU01000039">
    <property type="protein sequence ID" value="CUQ07456.1"/>
    <property type="molecule type" value="Genomic_DNA"/>
</dbReference>
<reference evidence="1 2" key="1">
    <citation type="submission" date="2015-09" db="EMBL/GenBank/DDBJ databases">
        <authorList>
            <consortium name="Pathogen Informatics"/>
        </authorList>
    </citation>
    <scope>NUCLEOTIDE SEQUENCE [LARGE SCALE GENOMIC DNA]</scope>
    <source>
        <strain evidence="1 2">2789STDY5834908</strain>
    </source>
</reference>
<sequence length="759" mass="87305">MVKKQYTVERVGQMDFFDNYRIPYNDDASVLVDNTDGVYHGNILEFKLNINNTGKVLFQAIKYLSKMRIKGESVPARILLIDLNATKIYVYNSIDYIDYIQKVYIGAASVGNNAFNSNVTPVAEYDYMDMVDSAEVQKLLINRVSDETDWYVPIDIDENCIVGWAERYYREVPTATKGDFLGDGTGKINTNGEIRDPRHFKGLINPYTEPTNEKFKYLMDCLNDRLNKKDLGAFYTPKAYCEKASELVMKAVERVPDGNDYVIIDRAAGTGNLEAALIGKYDKNGDELISHCVVSTYEYYEYKVLSERIGDKVRNIIPPTEANVIYENGKVSNADAMSKDFIENPLMKQYVDDDKCTIILFENPPYRDVTSNSTGKGIKKSDYVVEEMKKEFKGSVLNDLSNRFIWSGFKYYLRQDTDSYIIFSPAKYFKTCNLANKKMIKGFLFNRKHFHATDSAITCILWSNEYLNFEFLILDAYEINSNNTPKKCTTVKIKKADNVFSKFLYDKRTFDDDIENGICCNLDGTERLKNTTIRVKKLYNSNIIGYIRASSFNFDALSKQLLRCGEYDANGFFLRKDNYQVKLPLWTAKMIPLDNWYDKDVYATTSDGGDAYTHDSDFLKSCLIYTCLSNQNKCLSFDGSDGRYYRNELCFDTTNGDTVASADLAKMTLDVDEKALMKLWDDILAETKRTANYDSRLTYGVYQITKELNTSHKTGTGRSKRIVYDYPTLNGYLQTLRTNLKAYYKSHITDKMFQYELLK</sequence>
<dbReference type="SUPFAM" id="SSF53335">
    <property type="entry name" value="S-adenosyl-L-methionine-dependent methyltransferases"/>
    <property type="match status" value="1"/>
</dbReference>
<accession>A0A174TED3</accession>
<dbReference type="AlphaFoldDB" id="A0A174TED3"/>
<protein>
    <submittedName>
        <fullName evidence="1">Uncharacterized protein</fullName>
    </submittedName>
</protein>
<dbReference type="Proteomes" id="UP000095564">
    <property type="component" value="Unassembled WGS sequence"/>
</dbReference>
<proteinExistence type="predicted"/>